<dbReference type="KEGG" id="pkz:C5L36_0A06880"/>
<dbReference type="VEuPathDB" id="FungiDB:C5L36_0A06880"/>
<keyword evidence="3 4" id="KW-0067">ATP-binding</keyword>
<feature type="region of interest" description="Disordered" evidence="5">
    <location>
        <begin position="497"/>
        <end position="516"/>
    </location>
</feature>
<dbReference type="PANTHER" id="PTHR48012">
    <property type="entry name" value="STERILE20-LIKE KINASE, ISOFORM B-RELATED"/>
    <property type="match status" value="1"/>
</dbReference>
<sequence>MSRQFSAEQFQLSTELGRGGFGVVYLAQDLVTHKQVAIKQIDLETQELSEIQQEIHMLSTCRHPNITQYYGCFTKGYKLWIIMEYLGAGSCSDLLTAGPFSEEIISYMMKNTLNALVYLHDQGKIHRDIKAANILVGLNGEVKLADFGVATQLSNNMSKRLTFVGTSYWMAPEIINREEYSFKTDIWSLGITAIEMAYGKPPFTEFDNMKVLFRITKGPPPSLDSGFSEEFKDFVNKCLAKEVLERAELKELVNHKFLKLGSSINSKDIRKLLEKKWNWDLETGNIKRNYYQPTLLEQEEIASLNLDSELETPVARNRNKTMKWDSNNDLDTLRETPKLTARSIDIVPQSPLKQDIHTFSIEQREKETLMRKEMIGIMNQTFTKITQKYNLSTSQYDQLVNFQTLMVNSFFNYSDLVYRDIFSKFYKLFVKRAMRSENEDLKKLLLPKYYLHEEVELEKYRENSEKRKGSNSNGSAQAKDIKYDPMEKLLLRRWKESMLKSSKEKTKHSKSGSNEN</sequence>
<dbReference type="AlphaFoldDB" id="A0A2U9QYJ4"/>
<evidence type="ECO:0000256" key="3">
    <source>
        <dbReference type="ARBA" id="ARBA00022840"/>
    </source>
</evidence>
<dbReference type="SMART" id="SM00220">
    <property type="entry name" value="S_TKc"/>
    <property type="match status" value="1"/>
</dbReference>
<dbReference type="InterPro" id="IPR050629">
    <property type="entry name" value="STE20/SPS1-PAK"/>
</dbReference>
<dbReference type="STRING" id="4909.A0A2U9QYJ4"/>
<keyword evidence="8" id="KW-1185">Reference proteome</keyword>
<dbReference type="InterPro" id="IPR011009">
    <property type="entry name" value="Kinase-like_dom_sf"/>
</dbReference>
<dbReference type="GO" id="GO:0005524">
    <property type="term" value="F:ATP binding"/>
    <property type="evidence" value="ECO:0007669"/>
    <property type="project" value="UniProtKB-UniRule"/>
</dbReference>
<feature type="region of interest" description="Disordered" evidence="5">
    <location>
        <begin position="460"/>
        <end position="484"/>
    </location>
</feature>
<organism evidence="7 8">
    <name type="scientific">Pichia kudriavzevii</name>
    <name type="common">Yeast</name>
    <name type="synonym">Issatchenkia orientalis</name>
    <dbReference type="NCBI Taxonomy" id="4909"/>
    <lineage>
        <taxon>Eukaryota</taxon>
        <taxon>Fungi</taxon>
        <taxon>Dikarya</taxon>
        <taxon>Ascomycota</taxon>
        <taxon>Saccharomycotina</taxon>
        <taxon>Pichiomycetes</taxon>
        <taxon>Pichiales</taxon>
        <taxon>Pichiaceae</taxon>
        <taxon>Pichia</taxon>
    </lineage>
</organism>
<evidence type="ECO:0000256" key="4">
    <source>
        <dbReference type="PROSITE-ProRule" id="PRU10141"/>
    </source>
</evidence>
<dbReference type="FunFam" id="1.10.510.10:FF:000421">
    <property type="entry name" value="Serine/threonine-protein kinase PAK 6"/>
    <property type="match status" value="1"/>
</dbReference>
<feature type="domain" description="Protein kinase" evidence="6">
    <location>
        <begin position="10"/>
        <end position="258"/>
    </location>
</feature>
<dbReference type="Gene3D" id="1.10.510.10">
    <property type="entry name" value="Transferase(Phosphotransferase) domain 1"/>
    <property type="match status" value="1"/>
</dbReference>
<evidence type="ECO:0000259" key="6">
    <source>
        <dbReference type="PROSITE" id="PS50011"/>
    </source>
</evidence>
<dbReference type="PANTHER" id="PTHR48012:SF27">
    <property type="entry name" value="SERINE_THREONINE-PROTEIN KINASE SID1"/>
    <property type="match status" value="1"/>
</dbReference>
<gene>
    <name evidence="7" type="ORF">C5L36_0A06880</name>
</gene>
<dbReference type="GeneID" id="40381794"/>
<evidence type="ECO:0000256" key="1">
    <source>
        <dbReference type="ARBA" id="ARBA00012513"/>
    </source>
</evidence>
<dbReference type="GO" id="GO:0030447">
    <property type="term" value="P:filamentous growth"/>
    <property type="evidence" value="ECO:0007669"/>
    <property type="project" value="UniProtKB-ARBA"/>
</dbReference>
<dbReference type="PROSITE" id="PS50011">
    <property type="entry name" value="PROTEIN_KINASE_DOM"/>
    <property type="match status" value="1"/>
</dbReference>
<feature type="binding site" evidence="4">
    <location>
        <position position="39"/>
    </location>
    <ligand>
        <name>ATP</name>
        <dbReference type="ChEBI" id="CHEBI:30616"/>
    </ligand>
</feature>
<dbReference type="RefSeq" id="XP_029319561.1">
    <property type="nucleotide sequence ID" value="XM_029463701.1"/>
</dbReference>
<accession>A0A2U9QYJ4</accession>
<evidence type="ECO:0000313" key="7">
    <source>
        <dbReference type="EMBL" id="AWU74084.1"/>
    </source>
</evidence>
<dbReference type="Pfam" id="PF00069">
    <property type="entry name" value="Pkinase"/>
    <property type="match status" value="1"/>
</dbReference>
<dbReference type="PROSITE" id="PS00107">
    <property type="entry name" value="PROTEIN_KINASE_ATP"/>
    <property type="match status" value="1"/>
</dbReference>
<evidence type="ECO:0000256" key="5">
    <source>
        <dbReference type="SAM" id="MobiDB-lite"/>
    </source>
</evidence>
<dbReference type="OrthoDB" id="248923at2759"/>
<protein>
    <recommendedName>
        <fullName evidence="1">non-specific serine/threonine protein kinase</fullName>
        <ecNumber evidence="1">2.7.11.1</ecNumber>
    </recommendedName>
</protein>
<dbReference type="InterPro" id="IPR000719">
    <property type="entry name" value="Prot_kinase_dom"/>
</dbReference>
<name>A0A2U9QYJ4_PICKU</name>
<evidence type="ECO:0000256" key="2">
    <source>
        <dbReference type="ARBA" id="ARBA00022741"/>
    </source>
</evidence>
<proteinExistence type="predicted"/>
<dbReference type="SUPFAM" id="SSF56112">
    <property type="entry name" value="Protein kinase-like (PK-like)"/>
    <property type="match status" value="1"/>
</dbReference>
<dbReference type="EC" id="2.7.11.1" evidence="1"/>
<reference evidence="7 8" key="1">
    <citation type="submission" date="2018-06" db="EMBL/GenBank/DDBJ databases">
        <title>Population genomics shows no distinction between pathogenic Candida krusei and environmental Pichia kudriavzevii: One species, four names.</title>
        <authorList>
            <person name="Douglass A.P."/>
            <person name="Offei B."/>
            <person name="Braun-Galleani S."/>
            <person name="Coughlan A.Y."/>
            <person name="Martos A."/>
            <person name="Ortiz-Merino R.A."/>
            <person name="Byrne K.P."/>
            <person name="Wolfe K.H."/>
        </authorList>
    </citation>
    <scope>NUCLEOTIDE SEQUENCE [LARGE SCALE GENOMIC DNA]</scope>
    <source>
        <strain evidence="7 8">CBS573</strain>
    </source>
</reference>
<keyword evidence="2 4" id="KW-0547">Nucleotide-binding</keyword>
<dbReference type="InterPro" id="IPR017441">
    <property type="entry name" value="Protein_kinase_ATP_BS"/>
</dbReference>
<dbReference type="GO" id="GO:0005737">
    <property type="term" value="C:cytoplasm"/>
    <property type="evidence" value="ECO:0007669"/>
    <property type="project" value="TreeGrafter"/>
</dbReference>
<dbReference type="Proteomes" id="UP000249293">
    <property type="component" value="Chromosome 1"/>
</dbReference>
<evidence type="ECO:0000313" key="8">
    <source>
        <dbReference type="Proteomes" id="UP000249293"/>
    </source>
</evidence>
<dbReference type="EMBL" id="CP028773">
    <property type="protein sequence ID" value="AWU74084.1"/>
    <property type="molecule type" value="Genomic_DNA"/>
</dbReference>
<dbReference type="GO" id="GO:0004674">
    <property type="term" value="F:protein serine/threonine kinase activity"/>
    <property type="evidence" value="ECO:0007669"/>
    <property type="project" value="UniProtKB-EC"/>
</dbReference>